<dbReference type="InterPro" id="IPR005770">
    <property type="entry name" value="PhnD"/>
</dbReference>
<keyword evidence="2" id="KW-0732">Signal</keyword>
<gene>
    <name evidence="3" type="ORF">AHIS1636_33230</name>
</gene>
<evidence type="ECO:0000313" key="4">
    <source>
        <dbReference type="Proteomes" id="UP001209654"/>
    </source>
</evidence>
<reference evidence="3 4" key="1">
    <citation type="journal article" date="2023" name="Int. J. Syst. Evol. Microbiol.">
        <title>Arthrobacter mangrovi sp. nov., an actinobacterium isolated from the rhizosphere of a mangrove.</title>
        <authorList>
            <person name="Hamada M."/>
            <person name="Saitou S."/>
            <person name="Enomoto N."/>
            <person name="Nanri K."/>
            <person name="Hidaka K."/>
            <person name="Miura T."/>
            <person name="Tamura T."/>
        </authorList>
    </citation>
    <scope>NUCLEOTIDE SEQUENCE [LARGE SCALE GENOMIC DNA]</scope>
    <source>
        <strain evidence="3 4">NBRC 112813</strain>
    </source>
</reference>
<protein>
    <recommendedName>
        <fullName evidence="5">Phosphate/phosphite/phosphonate ABC transporter substrate-binding protein</fullName>
    </recommendedName>
</protein>
<dbReference type="PANTHER" id="PTHR35841:SF1">
    <property type="entry name" value="PHOSPHONATES-BINDING PERIPLASMIC PROTEIN"/>
    <property type="match status" value="1"/>
</dbReference>
<evidence type="ECO:0000256" key="1">
    <source>
        <dbReference type="ARBA" id="ARBA00007162"/>
    </source>
</evidence>
<keyword evidence="4" id="KW-1185">Reference proteome</keyword>
<dbReference type="Pfam" id="PF12974">
    <property type="entry name" value="Phosphonate-bd"/>
    <property type="match status" value="1"/>
</dbReference>
<dbReference type="NCBIfam" id="TIGR01098">
    <property type="entry name" value="3A0109s03R"/>
    <property type="match status" value="1"/>
</dbReference>
<evidence type="ECO:0000256" key="2">
    <source>
        <dbReference type="ARBA" id="ARBA00022729"/>
    </source>
</evidence>
<sequence>MWNAGKTQEETTMHKTFKAVTTLAAAGLLLTACGASPNARTDAANAEGQAPDSLVFAVVPTDDSKELENSFKPIVAAIEKETGLPTSIEAVSSNAGVIEAQVAERVDVATYGAFSYYLAKDVADITPVAMDQRTPESGSGAVQSLGVVAAGSDIAELTDVKGKDVCFTDPASSTGYLAAAAGLIEAGIDPEKDINPIFAGSHDVAVTQMLAGDCDVAFVAGTFITDLLPARGIIKDGDVETVWTSPDIPGTPLVVGNWLPEELRTKITDAVFKYNAVTGAAAGLCPDNQREAPEAWGDEYVGEMACEWGGTGAFAFEPAADGDFESIREICETTQSEVCRSE</sequence>
<proteinExistence type="inferred from homology"/>
<dbReference type="CDD" id="cd01071">
    <property type="entry name" value="PBP2_PhnD_like"/>
    <property type="match status" value="1"/>
</dbReference>
<name>A0ABQ5MY72_9MICC</name>
<dbReference type="EMBL" id="BRVS01000025">
    <property type="protein sequence ID" value="GLB68880.1"/>
    <property type="molecule type" value="Genomic_DNA"/>
</dbReference>
<dbReference type="Gene3D" id="3.40.190.10">
    <property type="entry name" value="Periplasmic binding protein-like II"/>
    <property type="match status" value="2"/>
</dbReference>
<evidence type="ECO:0008006" key="5">
    <source>
        <dbReference type="Google" id="ProtNLM"/>
    </source>
</evidence>
<accession>A0ABQ5MY72</accession>
<dbReference type="PROSITE" id="PS51257">
    <property type="entry name" value="PROKAR_LIPOPROTEIN"/>
    <property type="match status" value="1"/>
</dbReference>
<organism evidence="3 4">
    <name type="scientific">Arthrobacter mangrovi</name>
    <dbReference type="NCBI Taxonomy" id="2966350"/>
    <lineage>
        <taxon>Bacteria</taxon>
        <taxon>Bacillati</taxon>
        <taxon>Actinomycetota</taxon>
        <taxon>Actinomycetes</taxon>
        <taxon>Micrococcales</taxon>
        <taxon>Micrococcaceae</taxon>
        <taxon>Arthrobacter</taxon>
    </lineage>
</organism>
<comment type="caution">
    <text evidence="3">The sequence shown here is derived from an EMBL/GenBank/DDBJ whole genome shotgun (WGS) entry which is preliminary data.</text>
</comment>
<dbReference type="SUPFAM" id="SSF53850">
    <property type="entry name" value="Periplasmic binding protein-like II"/>
    <property type="match status" value="1"/>
</dbReference>
<evidence type="ECO:0000313" key="3">
    <source>
        <dbReference type="EMBL" id="GLB68880.1"/>
    </source>
</evidence>
<dbReference type="PANTHER" id="PTHR35841">
    <property type="entry name" value="PHOSPHONATES-BINDING PERIPLASMIC PROTEIN"/>
    <property type="match status" value="1"/>
</dbReference>
<comment type="similarity">
    <text evidence="1">Belongs to the phosphate/phosphite/phosphonate binding protein family.</text>
</comment>
<dbReference type="Proteomes" id="UP001209654">
    <property type="component" value="Unassembled WGS sequence"/>
</dbReference>